<proteinExistence type="predicted"/>
<organism evidence="3 4">
    <name type="scientific">Eruca vesicaria subsp. sativa</name>
    <name type="common">Garden rocket</name>
    <name type="synonym">Eruca sativa</name>
    <dbReference type="NCBI Taxonomy" id="29727"/>
    <lineage>
        <taxon>Eukaryota</taxon>
        <taxon>Viridiplantae</taxon>
        <taxon>Streptophyta</taxon>
        <taxon>Embryophyta</taxon>
        <taxon>Tracheophyta</taxon>
        <taxon>Spermatophyta</taxon>
        <taxon>Magnoliopsida</taxon>
        <taxon>eudicotyledons</taxon>
        <taxon>Gunneridae</taxon>
        <taxon>Pentapetalae</taxon>
        <taxon>rosids</taxon>
        <taxon>malvids</taxon>
        <taxon>Brassicales</taxon>
        <taxon>Brassicaceae</taxon>
        <taxon>Brassiceae</taxon>
        <taxon>Eruca</taxon>
    </lineage>
</organism>
<dbReference type="AlphaFoldDB" id="A0ABC8J170"/>
<dbReference type="EMBL" id="CAKOAT010052599">
    <property type="protein sequence ID" value="CAH8298247.1"/>
    <property type="molecule type" value="Genomic_DNA"/>
</dbReference>
<feature type="chain" id="PRO_5044866750" evidence="2">
    <location>
        <begin position="26"/>
        <end position="64"/>
    </location>
</feature>
<evidence type="ECO:0000313" key="3">
    <source>
        <dbReference type="EMBL" id="CAH8298247.1"/>
    </source>
</evidence>
<protein>
    <submittedName>
        <fullName evidence="3">Uncharacterized protein</fullName>
    </submittedName>
</protein>
<sequence length="64" mass="6691">MNRHVLSILALILLLFSAFDNAAVARTLTLPREGISTGIKVGVSRSVSPPARKKGPGAPGQQNP</sequence>
<feature type="region of interest" description="Disordered" evidence="1">
    <location>
        <begin position="45"/>
        <end position="64"/>
    </location>
</feature>
<evidence type="ECO:0000313" key="4">
    <source>
        <dbReference type="Proteomes" id="UP001642260"/>
    </source>
</evidence>
<gene>
    <name evidence="3" type="ORF">ERUC_LOCUS2330</name>
</gene>
<keyword evidence="4" id="KW-1185">Reference proteome</keyword>
<comment type="caution">
    <text evidence="3">The sequence shown here is derived from an EMBL/GenBank/DDBJ whole genome shotgun (WGS) entry which is preliminary data.</text>
</comment>
<evidence type="ECO:0000256" key="2">
    <source>
        <dbReference type="SAM" id="SignalP"/>
    </source>
</evidence>
<evidence type="ECO:0000256" key="1">
    <source>
        <dbReference type="SAM" id="MobiDB-lite"/>
    </source>
</evidence>
<accession>A0ABC8J170</accession>
<keyword evidence="2" id="KW-0732">Signal</keyword>
<name>A0ABC8J170_ERUVS</name>
<reference evidence="3 4" key="1">
    <citation type="submission" date="2022-03" db="EMBL/GenBank/DDBJ databases">
        <authorList>
            <person name="Macdonald S."/>
            <person name="Ahmed S."/>
            <person name="Newling K."/>
        </authorList>
    </citation>
    <scope>NUCLEOTIDE SEQUENCE [LARGE SCALE GENOMIC DNA]</scope>
</reference>
<dbReference type="Proteomes" id="UP001642260">
    <property type="component" value="Unassembled WGS sequence"/>
</dbReference>
<feature type="signal peptide" evidence="2">
    <location>
        <begin position="1"/>
        <end position="25"/>
    </location>
</feature>